<evidence type="ECO:0000313" key="4">
    <source>
        <dbReference type="EMBL" id="RAS34469.1"/>
    </source>
</evidence>
<dbReference type="Proteomes" id="UP000248918">
    <property type="component" value="Unassembled WGS sequence"/>
</dbReference>
<dbReference type="PANTHER" id="PTHR30367:SF1">
    <property type="entry name" value="MULTIDRUG RESISTANCE PROTEIN MDTN"/>
    <property type="match status" value="1"/>
</dbReference>
<dbReference type="OrthoDB" id="286173at2"/>
<comment type="caution">
    <text evidence="4">The sequence shown here is derived from an EMBL/GenBank/DDBJ whole genome shotgun (WGS) entry which is preliminary data.</text>
</comment>
<organism evidence="4 5">
    <name type="scientific">Paraburkholderia bryophila</name>
    <dbReference type="NCBI Taxonomy" id="420952"/>
    <lineage>
        <taxon>Bacteria</taxon>
        <taxon>Pseudomonadati</taxon>
        <taxon>Pseudomonadota</taxon>
        <taxon>Betaproteobacteria</taxon>
        <taxon>Burkholderiales</taxon>
        <taxon>Burkholderiaceae</taxon>
        <taxon>Paraburkholderia</taxon>
    </lineage>
</organism>
<evidence type="ECO:0000256" key="1">
    <source>
        <dbReference type="SAM" id="Phobius"/>
    </source>
</evidence>
<proteinExistence type="predicted"/>
<evidence type="ECO:0000259" key="2">
    <source>
        <dbReference type="Pfam" id="PF25917"/>
    </source>
</evidence>
<name>A0A329CIH1_9BURK</name>
<dbReference type="SUPFAM" id="SSF111369">
    <property type="entry name" value="HlyD-like secretion proteins"/>
    <property type="match status" value="2"/>
</dbReference>
<dbReference type="InterPro" id="IPR058634">
    <property type="entry name" value="AaeA-lik-b-barrel"/>
</dbReference>
<protein>
    <submittedName>
        <fullName evidence="4">Multidrug efflux system membrane fusion protein</fullName>
    </submittedName>
</protein>
<dbReference type="InterPro" id="IPR050393">
    <property type="entry name" value="MFP_Efflux_Pump"/>
</dbReference>
<dbReference type="InterPro" id="IPR058625">
    <property type="entry name" value="MdtA-like_BSH"/>
</dbReference>
<accession>A0A329CIH1</accession>
<dbReference type="RefSeq" id="WP_111931787.1">
    <property type="nucleotide sequence ID" value="NZ_CADFFP010000010.1"/>
</dbReference>
<dbReference type="NCBIfam" id="NF007785">
    <property type="entry name" value="PRK10476.1"/>
    <property type="match status" value="1"/>
</dbReference>
<dbReference type="Pfam" id="PF25917">
    <property type="entry name" value="BSH_RND"/>
    <property type="match status" value="1"/>
</dbReference>
<evidence type="ECO:0000313" key="5">
    <source>
        <dbReference type="Proteomes" id="UP000248918"/>
    </source>
</evidence>
<dbReference type="EMBL" id="QLTK01000006">
    <property type="protein sequence ID" value="RAS34469.1"/>
    <property type="molecule type" value="Genomic_DNA"/>
</dbReference>
<dbReference type="Gene3D" id="2.40.50.100">
    <property type="match status" value="1"/>
</dbReference>
<dbReference type="AlphaFoldDB" id="A0A329CIH1"/>
<feature type="transmembrane region" description="Helical" evidence="1">
    <location>
        <begin position="12"/>
        <end position="32"/>
    </location>
</feature>
<evidence type="ECO:0000259" key="3">
    <source>
        <dbReference type="Pfam" id="PF25963"/>
    </source>
</evidence>
<feature type="domain" description="Multidrug resistance protein MdtA-like barrel-sandwich hybrid" evidence="2">
    <location>
        <begin position="50"/>
        <end position="242"/>
    </location>
</feature>
<dbReference type="PANTHER" id="PTHR30367">
    <property type="entry name" value="P-HYDROXYBENZOIC ACID EFFLUX PUMP SUBUNIT AAEA-RELATED"/>
    <property type="match status" value="1"/>
</dbReference>
<feature type="domain" description="p-hydroxybenzoic acid efflux pump subunit AaeA-like beta-barrel" evidence="3">
    <location>
        <begin position="249"/>
        <end position="342"/>
    </location>
</feature>
<keyword evidence="1" id="KW-0812">Transmembrane</keyword>
<keyword evidence="1" id="KW-0472">Membrane</keyword>
<sequence>MKIAGLRKASSRGRLIAGVIVVLGLAAAYYAYDRSVRFPSTDDATIDADVVHVASPVGGRIVRLPVEENQRVAKGDVLFEIDPVPYRLALAQTQADLELARASLDTRRKTIVGERANASIAGDQTGKAAHNYELATRTVQRLAPLAAKGYVPQQQLDQAQVAQRDAALSLQQARAQKLASAQTIGEEADAIATVHAREAAVALAQHGLDDTVVRAPHNGFVTGLSVLAGETVAPSQSIFTLVHADEWFAVANFREGALAHIAPGDCATVYSMIDRSQAIHGKVVGIGAGIADSDRINLPRTLPIVQQSVNWVRVAQRFPVRVRLDEPAARLVRVGASAIVEVRHGAACR</sequence>
<gene>
    <name evidence="4" type="ORF">BX591_106150</name>
</gene>
<reference evidence="4 5" key="1">
    <citation type="submission" date="2018-06" db="EMBL/GenBank/DDBJ databases">
        <title>Genomic Encyclopedia of Type Strains, Phase III (KMG-III): the genomes of soil and plant-associated and newly described type strains.</title>
        <authorList>
            <person name="Whitman W."/>
        </authorList>
    </citation>
    <scope>NUCLEOTIDE SEQUENCE [LARGE SCALE GENOMIC DNA]</scope>
    <source>
        <strain evidence="4 5">LMG 23644</strain>
    </source>
</reference>
<dbReference type="Pfam" id="PF25963">
    <property type="entry name" value="Beta-barrel_AAEA"/>
    <property type="match status" value="1"/>
</dbReference>
<dbReference type="Gene3D" id="2.40.30.170">
    <property type="match status" value="1"/>
</dbReference>
<keyword evidence="1" id="KW-1133">Transmembrane helix</keyword>